<dbReference type="EMBL" id="JBEWTB010000002">
    <property type="protein sequence ID" value="MET4755946.1"/>
    <property type="molecule type" value="Genomic_DNA"/>
</dbReference>
<protein>
    <recommendedName>
        <fullName evidence="2">PF03932 family protein CutC</fullName>
    </recommendedName>
</protein>
<evidence type="ECO:0000313" key="4">
    <source>
        <dbReference type="Proteomes" id="UP001549366"/>
    </source>
</evidence>
<dbReference type="InterPro" id="IPR036822">
    <property type="entry name" value="CutC-like_dom_sf"/>
</dbReference>
<keyword evidence="2" id="KW-0963">Cytoplasm</keyword>
<evidence type="ECO:0000256" key="2">
    <source>
        <dbReference type="HAMAP-Rule" id="MF_00795"/>
    </source>
</evidence>
<dbReference type="Proteomes" id="UP001549366">
    <property type="component" value="Unassembled WGS sequence"/>
</dbReference>
<keyword evidence="4" id="KW-1185">Reference proteome</keyword>
<dbReference type="PANTHER" id="PTHR12598:SF0">
    <property type="entry name" value="COPPER HOMEOSTASIS PROTEIN CUTC HOMOLOG"/>
    <property type="match status" value="1"/>
</dbReference>
<evidence type="ECO:0000256" key="1">
    <source>
        <dbReference type="ARBA" id="ARBA00007768"/>
    </source>
</evidence>
<dbReference type="InterPro" id="IPR005627">
    <property type="entry name" value="CutC-like"/>
</dbReference>
<dbReference type="Gene3D" id="3.20.20.380">
    <property type="entry name" value="Copper homeostasis (CutC) domain"/>
    <property type="match status" value="1"/>
</dbReference>
<accession>A0ABV2SDW6</accession>
<sequence length="243" mass="26024">MLGELEIEVCINSASVDYVNRAAAAAELGGARRIELCAAMDQDGLTPAIEHIRAARKAFRPEGLMVMVRPRAGNFYYSLEESDVMVRQIEMAARACADGVVLGGLRARDNAIDEGLLLRLLDTARSLKLTTTFHRAFDATLDPEKSLDTLMQLGVDRVLTSGTRWGSGEAAMQGVPLLNRLIAQAGQCIEIVVGGGLSPDNSPELMGQLVRSSGKVSLHAYSGVLHNGEVSSERVRAMSRGTA</sequence>
<organism evidence="3 4">
    <name type="scientific">Endozoicomonas lisbonensis</name>
    <dbReference type="NCBI Taxonomy" id="3120522"/>
    <lineage>
        <taxon>Bacteria</taxon>
        <taxon>Pseudomonadati</taxon>
        <taxon>Pseudomonadota</taxon>
        <taxon>Gammaproteobacteria</taxon>
        <taxon>Oceanospirillales</taxon>
        <taxon>Endozoicomonadaceae</taxon>
        <taxon>Endozoicomonas</taxon>
    </lineage>
</organism>
<dbReference type="HAMAP" id="MF_00795">
    <property type="entry name" value="CutC"/>
    <property type="match status" value="1"/>
</dbReference>
<dbReference type="Pfam" id="PF03932">
    <property type="entry name" value="CutC"/>
    <property type="match status" value="1"/>
</dbReference>
<comment type="subcellular location">
    <subcellularLocation>
        <location evidence="2">Cytoplasm</location>
    </subcellularLocation>
</comment>
<dbReference type="RefSeq" id="WP_354010317.1">
    <property type="nucleotide sequence ID" value="NZ_JBEWTA010000001.1"/>
</dbReference>
<dbReference type="PANTHER" id="PTHR12598">
    <property type="entry name" value="COPPER HOMEOSTASIS PROTEIN CUTC"/>
    <property type="match status" value="1"/>
</dbReference>
<comment type="caution">
    <text evidence="2">Once thought to be involved in copper homeostasis, experiments in E.coli have shown this is not the case.</text>
</comment>
<reference evidence="3 4" key="1">
    <citation type="submission" date="2024-06" db="EMBL/GenBank/DDBJ databases">
        <title>Genomic Encyclopedia of Type Strains, Phase V (KMG-V): Genome sequencing to study the core and pangenomes of soil and plant-associated prokaryotes.</title>
        <authorList>
            <person name="Whitman W."/>
        </authorList>
    </citation>
    <scope>NUCLEOTIDE SEQUENCE [LARGE SCALE GENOMIC DNA]</scope>
    <source>
        <strain evidence="3 4">NE40</strain>
    </source>
</reference>
<comment type="caution">
    <text evidence="3">The sequence shown here is derived from an EMBL/GenBank/DDBJ whole genome shotgun (WGS) entry which is preliminary data.</text>
</comment>
<proteinExistence type="inferred from homology"/>
<evidence type="ECO:0000313" key="3">
    <source>
        <dbReference type="EMBL" id="MET4755946.1"/>
    </source>
</evidence>
<gene>
    <name evidence="2" type="primary">cutC</name>
    <name evidence="3" type="ORF">V5J35_001138</name>
</gene>
<comment type="similarity">
    <text evidence="1 2">Belongs to the CutC family.</text>
</comment>
<name>A0ABV2SDW6_9GAMM</name>
<dbReference type="SUPFAM" id="SSF110395">
    <property type="entry name" value="CutC-like"/>
    <property type="match status" value="1"/>
</dbReference>